<protein>
    <submittedName>
        <fullName evidence="3">HupE/UreJ family protein</fullName>
    </submittedName>
</protein>
<feature type="chain" id="PRO_5047313190" evidence="2">
    <location>
        <begin position="31"/>
        <end position="209"/>
    </location>
</feature>
<evidence type="ECO:0000256" key="1">
    <source>
        <dbReference type="SAM" id="Phobius"/>
    </source>
</evidence>
<keyword evidence="1" id="KW-0472">Membrane</keyword>
<keyword evidence="1" id="KW-1133">Transmembrane helix</keyword>
<organism evidence="3 4">
    <name type="scientific">Sinorhizobium garamanticum</name>
    <dbReference type="NCBI Taxonomy" id="680247"/>
    <lineage>
        <taxon>Bacteria</taxon>
        <taxon>Pseudomonadati</taxon>
        <taxon>Pseudomonadota</taxon>
        <taxon>Alphaproteobacteria</taxon>
        <taxon>Hyphomicrobiales</taxon>
        <taxon>Rhizobiaceae</taxon>
        <taxon>Sinorhizobium/Ensifer group</taxon>
        <taxon>Sinorhizobium</taxon>
    </lineage>
</organism>
<dbReference type="InterPro" id="IPR007038">
    <property type="entry name" value="HupE_UreJ"/>
</dbReference>
<name>A0ABY8D4G0_9HYPH</name>
<keyword evidence="2" id="KW-0732">Signal</keyword>
<dbReference type="Pfam" id="PF04955">
    <property type="entry name" value="HupE_UreJ"/>
    <property type="match status" value="1"/>
</dbReference>
<dbReference type="RefSeq" id="WP_280657823.1">
    <property type="nucleotide sequence ID" value="NZ_CP120373.1"/>
</dbReference>
<proteinExistence type="predicted"/>
<evidence type="ECO:0000313" key="4">
    <source>
        <dbReference type="Proteomes" id="UP001229355"/>
    </source>
</evidence>
<dbReference type="PIRSF" id="PIRSF016919">
    <property type="entry name" value="HupE_UreJ"/>
    <property type="match status" value="1"/>
</dbReference>
<dbReference type="Proteomes" id="UP001229355">
    <property type="component" value="Chromosome 1"/>
</dbReference>
<feature type="transmembrane region" description="Helical" evidence="1">
    <location>
        <begin position="127"/>
        <end position="143"/>
    </location>
</feature>
<feature type="transmembrane region" description="Helical" evidence="1">
    <location>
        <begin position="186"/>
        <end position="204"/>
    </location>
</feature>
<evidence type="ECO:0000256" key="2">
    <source>
        <dbReference type="SAM" id="SignalP"/>
    </source>
</evidence>
<keyword evidence="1" id="KW-0812">Transmembrane</keyword>
<keyword evidence="4" id="KW-1185">Reference proteome</keyword>
<feature type="transmembrane region" description="Helical" evidence="1">
    <location>
        <begin position="100"/>
        <end position="120"/>
    </location>
</feature>
<reference evidence="3 4" key="1">
    <citation type="submission" date="2023-03" db="EMBL/GenBank/DDBJ databases">
        <authorList>
            <person name="Kaur S."/>
            <person name="Espinosa-Saiz D."/>
            <person name="Velazquez E."/>
            <person name="Menendez E."/>
            <person name="diCenzo G.C."/>
        </authorList>
    </citation>
    <scope>NUCLEOTIDE SEQUENCE [LARGE SCALE GENOMIC DNA]</scope>
    <source>
        <strain evidence="3 4">LMG 24692</strain>
    </source>
</reference>
<feature type="signal peptide" evidence="2">
    <location>
        <begin position="1"/>
        <end position="30"/>
    </location>
</feature>
<evidence type="ECO:0000313" key="3">
    <source>
        <dbReference type="EMBL" id="WEX85739.1"/>
    </source>
</evidence>
<feature type="transmembrane region" description="Helical" evidence="1">
    <location>
        <begin position="75"/>
        <end position="94"/>
    </location>
</feature>
<accession>A0ABY8D4G0</accession>
<dbReference type="EMBL" id="CP120373">
    <property type="protein sequence ID" value="WEX85739.1"/>
    <property type="molecule type" value="Genomic_DNA"/>
</dbReference>
<sequence length="209" mass="21553">MKTRNTRSSHWRALSALALALIASILSVRAADAHVLGGAFGGFGSGFQHPILGFDHFLAMASVGIWGAQLGGRSVWTLPVTFPLIMCIGGVIGMSGAFQLPYVEAVIALSVVTLGIAIAVHWRPPEALSISVVAVFAIFHGYAHGLELPQAADPAAYAVGFVVATGLIHVFGILLGLAVERLYRGAATRGVGGAITACGLYFLFASGGP</sequence>
<gene>
    <name evidence="3" type="ORF">PZN02_001967</name>
</gene>
<feature type="transmembrane region" description="Helical" evidence="1">
    <location>
        <begin position="155"/>
        <end position="179"/>
    </location>
</feature>
<feature type="transmembrane region" description="Helical" evidence="1">
    <location>
        <begin position="46"/>
        <end position="68"/>
    </location>
</feature>